<dbReference type="InterPro" id="IPR036922">
    <property type="entry name" value="Rieske_2Fe-2S_sf"/>
</dbReference>
<evidence type="ECO:0000256" key="4">
    <source>
        <dbReference type="ARBA" id="ARBA00023014"/>
    </source>
</evidence>
<evidence type="ECO:0000256" key="3">
    <source>
        <dbReference type="ARBA" id="ARBA00023004"/>
    </source>
</evidence>
<accession>A0A1G6SMJ3</accession>
<evidence type="ECO:0000313" key="5">
    <source>
        <dbReference type="EMBL" id="SDD17335.1"/>
    </source>
</evidence>
<keyword evidence="3" id="KW-0408">Iron</keyword>
<dbReference type="InterPro" id="IPR017941">
    <property type="entry name" value="Rieske_2Fe-2S"/>
</dbReference>
<keyword evidence="5" id="KW-0560">Oxidoreductase</keyword>
<dbReference type="STRING" id="1045774.SAMN05421872_106186"/>
<dbReference type="GO" id="GO:0016705">
    <property type="term" value="F:oxidoreductase activity, acting on paired donors, with incorporation or reduction of molecular oxygen"/>
    <property type="evidence" value="ECO:0007669"/>
    <property type="project" value="UniProtKB-ARBA"/>
</dbReference>
<evidence type="ECO:0000256" key="2">
    <source>
        <dbReference type="ARBA" id="ARBA00022723"/>
    </source>
</evidence>
<keyword evidence="6" id="KW-1185">Reference proteome</keyword>
<evidence type="ECO:0000313" key="6">
    <source>
        <dbReference type="Proteomes" id="UP000199034"/>
    </source>
</evidence>
<dbReference type="GO" id="GO:0046872">
    <property type="term" value="F:metal ion binding"/>
    <property type="evidence" value="ECO:0007669"/>
    <property type="project" value="UniProtKB-KW"/>
</dbReference>
<proteinExistence type="predicted"/>
<dbReference type="CDD" id="cd03528">
    <property type="entry name" value="Rieske_RO_ferredoxin"/>
    <property type="match status" value="1"/>
</dbReference>
<keyword evidence="5" id="KW-0223">Dioxygenase</keyword>
<keyword evidence="4" id="KW-0411">Iron-sulfur</keyword>
<dbReference type="PANTHER" id="PTHR21496:SF23">
    <property type="entry name" value="3-PHENYLPROPIONATE_CINNAMIC ACID DIOXYGENASE FERREDOXIN SUBUNIT"/>
    <property type="match status" value="1"/>
</dbReference>
<dbReference type="GO" id="GO:0051213">
    <property type="term" value="F:dioxygenase activity"/>
    <property type="evidence" value="ECO:0007669"/>
    <property type="project" value="UniProtKB-KW"/>
</dbReference>
<dbReference type="Pfam" id="PF00355">
    <property type="entry name" value="Rieske"/>
    <property type="match status" value="1"/>
</dbReference>
<evidence type="ECO:0000256" key="1">
    <source>
        <dbReference type="ARBA" id="ARBA00022714"/>
    </source>
</evidence>
<sequence length="111" mass="11915">MSYERACALADVPLDEGLAVDVGRYTLAIARDGDEVYALQDLCSHAAVALSEGEVSDCQIECWLHGSRFDLRTGKPTGLPATEPVATFPVEIREDVVYVDVTTTLNGVTPS</sequence>
<name>A0A1G6SMJ3_9ACTN</name>
<dbReference type="EMBL" id="FMZM01000006">
    <property type="protein sequence ID" value="SDD17335.1"/>
    <property type="molecule type" value="Genomic_DNA"/>
</dbReference>
<keyword evidence="1" id="KW-0001">2Fe-2S</keyword>
<dbReference type="GO" id="GO:0004497">
    <property type="term" value="F:monooxygenase activity"/>
    <property type="evidence" value="ECO:0007669"/>
    <property type="project" value="UniProtKB-ARBA"/>
</dbReference>
<dbReference type="Proteomes" id="UP000199034">
    <property type="component" value="Unassembled WGS sequence"/>
</dbReference>
<gene>
    <name evidence="5" type="ORF">SAMN05421872_106186</name>
</gene>
<dbReference type="SUPFAM" id="SSF50022">
    <property type="entry name" value="ISP domain"/>
    <property type="match status" value="1"/>
</dbReference>
<dbReference type="PROSITE" id="PS51296">
    <property type="entry name" value="RIESKE"/>
    <property type="match status" value="1"/>
</dbReference>
<organism evidence="5 6">
    <name type="scientific">Nocardioides lianchengensis</name>
    <dbReference type="NCBI Taxonomy" id="1045774"/>
    <lineage>
        <taxon>Bacteria</taxon>
        <taxon>Bacillati</taxon>
        <taxon>Actinomycetota</taxon>
        <taxon>Actinomycetes</taxon>
        <taxon>Propionibacteriales</taxon>
        <taxon>Nocardioidaceae</taxon>
        <taxon>Nocardioides</taxon>
    </lineage>
</organism>
<dbReference type="GO" id="GO:0051537">
    <property type="term" value="F:2 iron, 2 sulfur cluster binding"/>
    <property type="evidence" value="ECO:0007669"/>
    <property type="project" value="UniProtKB-KW"/>
</dbReference>
<dbReference type="RefSeq" id="WP_090856171.1">
    <property type="nucleotide sequence ID" value="NZ_FMZM01000006.1"/>
</dbReference>
<dbReference type="Gene3D" id="2.102.10.10">
    <property type="entry name" value="Rieske [2Fe-2S] iron-sulphur domain"/>
    <property type="match status" value="1"/>
</dbReference>
<dbReference type="PANTHER" id="PTHR21496">
    <property type="entry name" value="FERREDOXIN-RELATED"/>
    <property type="match status" value="1"/>
</dbReference>
<dbReference type="OrthoDB" id="147178at2"/>
<keyword evidence="2" id="KW-0479">Metal-binding</keyword>
<reference evidence="5 6" key="1">
    <citation type="submission" date="2016-10" db="EMBL/GenBank/DDBJ databases">
        <authorList>
            <person name="de Groot N.N."/>
        </authorList>
    </citation>
    <scope>NUCLEOTIDE SEQUENCE [LARGE SCALE GENOMIC DNA]</scope>
    <source>
        <strain evidence="5 6">CGMCC 4.6858</strain>
    </source>
</reference>
<dbReference type="AlphaFoldDB" id="A0A1G6SMJ3"/>
<protein>
    <submittedName>
        <fullName evidence="5">3-phenylpropionate/trans-cinnamate dioxygenase ferredoxin subunit</fullName>
    </submittedName>
</protein>